<dbReference type="EMBL" id="BARW01006397">
    <property type="protein sequence ID" value="GAI75241.1"/>
    <property type="molecule type" value="Genomic_DNA"/>
</dbReference>
<name>X1S810_9ZZZZ</name>
<gene>
    <name evidence="1" type="ORF">S12H4_13430</name>
</gene>
<evidence type="ECO:0000313" key="1">
    <source>
        <dbReference type="EMBL" id="GAI75241.1"/>
    </source>
</evidence>
<sequence>IEKNYLEAESVLASVLKTIEDEMINVGGTFEFIRDK</sequence>
<organism evidence="1">
    <name type="scientific">marine sediment metagenome</name>
    <dbReference type="NCBI Taxonomy" id="412755"/>
    <lineage>
        <taxon>unclassified sequences</taxon>
        <taxon>metagenomes</taxon>
        <taxon>ecological metagenomes</taxon>
    </lineage>
</organism>
<feature type="non-terminal residue" evidence="1">
    <location>
        <position position="1"/>
    </location>
</feature>
<protein>
    <submittedName>
        <fullName evidence="1">Uncharacterized protein</fullName>
    </submittedName>
</protein>
<accession>X1S810</accession>
<dbReference type="AlphaFoldDB" id="X1S810"/>
<reference evidence="1" key="1">
    <citation type="journal article" date="2014" name="Front. Microbiol.">
        <title>High frequency of phylogenetically diverse reductive dehalogenase-homologous genes in deep subseafloor sedimentary metagenomes.</title>
        <authorList>
            <person name="Kawai M."/>
            <person name="Futagami T."/>
            <person name="Toyoda A."/>
            <person name="Takaki Y."/>
            <person name="Nishi S."/>
            <person name="Hori S."/>
            <person name="Arai W."/>
            <person name="Tsubouchi T."/>
            <person name="Morono Y."/>
            <person name="Uchiyama I."/>
            <person name="Ito T."/>
            <person name="Fujiyama A."/>
            <person name="Inagaki F."/>
            <person name="Takami H."/>
        </authorList>
    </citation>
    <scope>NUCLEOTIDE SEQUENCE</scope>
    <source>
        <strain evidence="1">Expedition CK06-06</strain>
    </source>
</reference>
<comment type="caution">
    <text evidence="1">The sequence shown here is derived from an EMBL/GenBank/DDBJ whole genome shotgun (WGS) entry which is preliminary data.</text>
</comment>
<proteinExistence type="predicted"/>